<evidence type="ECO:0000313" key="2">
    <source>
        <dbReference type="EMBL" id="KIN03402.1"/>
    </source>
</evidence>
<feature type="compositionally biased region" description="Polar residues" evidence="1">
    <location>
        <begin position="160"/>
        <end position="182"/>
    </location>
</feature>
<keyword evidence="3" id="KW-1185">Reference proteome</keyword>
<sequence>MPPFRQTPALFITNLKALFRRHAFLPSDRPFPDKSQKVLSSLSVFSTIGIPGNISRNTVLRSLVRSAPMRRVGRAMNSTRGRCEARHSRSANSLTIQKQYIGTRTMNVQRRYSQERAGVWKSYVLLTRSWEDYKLFCLVEEGGTSPAIENERKTHEKHAQTQQSTKNQHSLASLPIHSSSAQVRPGPKDRNSGATDTKGNPHIHGTVDKCISCSLLCVAGLVGSEMGLLRVGSGLDIDPGSYCSGGPGINKTAVDVEHYGGPGPLSGFPGDGTTGDHGVISDHPTDCEYGDDLLVNNGGEKNGVETLTTSEMDSFVNLRKYATEVQQPSKEDLQPSYARSLTGEGDQDTHGWYGNMINSLGSCIGSIGAIPCAVICPNPYKPILHGNVGLITKFGRFYRAVDTGLVKVDPQADIIAGHQITTSPSRFYKKGRVFKAHWTEPAEDVPATEDSFVIPSQFCKRLIQAEIKIQMVEAPKQQVRERSEDWRHFAKVPPYGGEETWGEYERGVGKGAESSSPIQALREKLKQYDRISNRIKEARRIIDGDHQSDLTGSKPSSYDNILKKYDEGWWDGLCNKFNKATGMMSRKDTSPPFNKENTGTWKFLQSPFGSNFIVEVDRCKEDHRWNSIYGQNAQEDLSFQPISEITPKKKYVYIWHCCACRYFGINIVVNTCPDIAHMVEKSMVENR</sequence>
<evidence type="ECO:0000313" key="3">
    <source>
        <dbReference type="Proteomes" id="UP000054321"/>
    </source>
</evidence>
<dbReference type="EMBL" id="KN832873">
    <property type="protein sequence ID" value="KIN03402.1"/>
    <property type="molecule type" value="Genomic_DNA"/>
</dbReference>
<feature type="compositionally biased region" description="Basic and acidic residues" evidence="1">
    <location>
        <begin position="149"/>
        <end position="159"/>
    </location>
</feature>
<proteinExistence type="predicted"/>
<name>A0A0C3HM22_OIDMZ</name>
<evidence type="ECO:0000256" key="1">
    <source>
        <dbReference type="SAM" id="MobiDB-lite"/>
    </source>
</evidence>
<reference evidence="3" key="2">
    <citation type="submission" date="2015-01" db="EMBL/GenBank/DDBJ databases">
        <title>Evolutionary Origins and Diversification of the Mycorrhizal Mutualists.</title>
        <authorList>
            <consortium name="DOE Joint Genome Institute"/>
            <consortium name="Mycorrhizal Genomics Consortium"/>
            <person name="Kohler A."/>
            <person name="Kuo A."/>
            <person name="Nagy L.G."/>
            <person name="Floudas D."/>
            <person name="Copeland A."/>
            <person name="Barry K.W."/>
            <person name="Cichocki N."/>
            <person name="Veneault-Fourrey C."/>
            <person name="LaButti K."/>
            <person name="Lindquist E.A."/>
            <person name="Lipzen A."/>
            <person name="Lundell T."/>
            <person name="Morin E."/>
            <person name="Murat C."/>
            <person name="Riley R."/>
            <person name="Ohm R."/>
            <person name="Sun H."/>
            <person name="Tunlid A."/>
            <person name="Henrissat B."/>
            <person name="Grigoriev I.V."/>
            <person name="Hibbett D.S."/>
            <person name="Martin F."/>
        </authorList>
    </citation>
    <scope>NUCLEOTIDE SEQUENCE [LARGE SCALE GENOMIC DNA]</scope>
    <source>
        <strain evidence="3">Zn</strain>
    </source>
</reference>
<accession>A0A0C3HM22</accession>
<feature type="region of interest" description="Disordered" evidence="1">
    <location>
        <begin position="147"/>
        <end position="201"/>
    </location>
</feature>
<dbReference type="InParanoid" id="A0A0C3HM22"/>
<reference evidence="2 3" key="1">
    <citation type="submission" date="2014-04" db="EMBL/GenBank/DDBJ databases">
        <authorList>
            <consortium name="DOE Joint Genome Institute"/>
            <person name="Kuo A."/>
            <person name="Martino E."/>
            <person name="Perotto S."/>
            <person name="Kohler A."/>
            <person name="Nagy L.G."/>
            <person name="Floudas D."/>
            <person name="Copeland A."/>
            <person name="Barry K.W."/>
            <person name="Cichocki N."/>
            <person name="Veneault-Fourrey C."/>
            <person name="LaButti K."/>
            <person name="Lindquist E.A."/>
            <person name="Lipzen A."/>
            <person name="Lundell T."/>
            <person name="Morin E."/>
            <person name="Murat C."/>
            <person name="Sun H."/>
            <person name="Tunlid A."/>
            <person name="Henrissat B."/>
            <person name="Grigoriev I.V."/>
            <person name="Hibbett D.S."/>
            <person name="Martin F."/>
            <person name="Nordberg H.P."/>
            <person name="Cantor M.N."/>
            <person name="Hua S.X."/>
        </authorList>
    </citation>
    <scope>NUCLEOTIDE SEQUENCE [LARGE SCALE GENOMIC DNA]</scope>
    <source>
        <strain evidence="2 3">Zn</strain>
    </source>
</reference>
<organism evidence="2 3">
    <name type="scientific">Oidiodendron maius (strain Zn)</name>
    <dbReference type="NCBI Taxonomy" id="913774"/>
    <lineage>
        <taxon>Eukaryota</taxon>
        <taxon>Fungi</taxon>
        <taxon>Dikarya</taxon>
        <taxon>Ascomycota</taxon>
        <taxon>Pezizomycotina</taxon>
        <taxon>Leotiomycetes</taxon>
        <taxon>Leotiomycetes incertae sedis</taxon>
        <taxon>Myxotrichaceae</taxon>
        <taxon>Oidiodendron</taxon>
    </lineage>
</organism>
<gene>
    <name evidence="2" type="ORF">OIDMADRAFT_26106</name>
</gene>
<dbReference type="HOGENOM" id="CLU_400671_0_0_1"/>
<dbReference type="Proteomes" id="UP000054321">
    <property type="component" value="Unassembled WGS sequence"/>
</dbReference>
<dbReference type="AlphaFoldDB" id="A0A0C3HM22"/>
<dbReference type="STRING" id="913774.A0A0C3HM22"/>
<protein>
    <submittedName>
        <fullName evidence="2">Uncharacterized protein</fullName>
    </submittedName>
</protein>